<accession>B3RX20</accession>
<dbReference type="GO" id="GO:0016706">
    <property type="term" value="F:2-oxoglutarate-dependent dioxygenase activity"/>
    <property type="evidence" value="ECO:0000318"/>
    <property type="project" value="GO_Central"/>
</dbReference>
<dbReference type="Gene3D" id="2.60.120.650">
    <property type="entry name" value="Cupin"/>
    <property type="match status" value="1"/>
</dbReference>
<dbReference type="InParanoid" id="B3RX20"/>
<sequence>MKSIAIPYLIIVLYHFYNSEYVQAKDTKGLPGHLKPLGHSGRHIEITEINGFPSLKTFFKQHVSQSKPLVMRGAAKIYPAFSKWSDDYFLSLPETSTAEIDIQQRKKQNYSLPYLRATLAEFLHRYNHTDEYMVSYIPSHLKTDLYLPPCVQCDDLIHIEPVMWLSNGGTKSILHADQNHNINCLIRGTKDFILINKDTPDQTFIDAPGTYSYVDVDRVDMDKYPVFSSIDFYDTHIEAGDCIFVPASWFHQVRSYGYNIAVNIWLKGEDKFFDVSSCQDVTKAYKTLDQFTYSLVEPPSHDGRDELDEGAEMFRQAATFF</sequence>
<dbReference type="KEGG" id="tad:TRIADDRAFT_56964"/>
<dbReference type="OrthoDB" id="415358at2759"/>
<dbReference type="RefSeq" id="XP_002113121.1">
    <property type="nucleotide sequence ID" value="XM_002113085.1"/>
</dbReference>
<dbReference type="PANTHER" id="PTHR12461:SF18">
    <property type="entry name" value="JMJC DOMAIN-CONTAINING PROTEIN"/>
    <property type="match status" value="1"/>
</dbReference>
<dbReference type="HOGENOM" id="CLU_016785_9_1_1"/>
<name>B3RX20_TRIAD</name>
<dbReference type="CTD" id="6754334"/>
<dbReference type="PhylomeDB" id="B3RX20"/>
<dbReference type="eggNOG" id="KOG2132">
    <property type="taxonomic scope" value="Eukaryota"/>
</dbReference>
<dbReference type="PANTHER" id="PTHR12461">
    <property type="entry name" value="HYPOXIA-INDUCIBLE FACTOR 1 ALPHA INHIBITOR-RELATED"/>
    <property type="match status" value="1"/>
</dbReference>
<evidence type="ECO:0000259" key="1">
    <source>
        <dbReference type="PROSITE" id="PS51184"/>
    </source>
</evidence>
<protein>
    <recommendedName>
        <fullName evidence="1">JmjC domain-containing protein</fullName>
    </recommendedName>
</protein>
<dbReference type="SMART" id="SM00558">
    <property type="entry name" value="JmjC"/>
    <property type="match status" value="1"/>
</dbReference>
<dbReference type="InterPro" id="IPR041667">
    <property type="entry name" value="Cupin_8"/>
</dbReference>
<organism evidence="2 3">
    <name type="scientific">Trichoplax adhaerens</name>
    <name type="common">Trichoplax reptans</name>
    <dbReference type="NCBI Taxonomy" id="10228"/>
    <lineage>
        <taxon>Eukaryota</taxon>
        <taxon>Metazoa</taxon>
        <taxon>Placozoa</taxon>
        <taxon>Uniplacotomia</taxon>
        <taxon>Trichoplacea</taxon>
        <taxon>Trichoplacidae</taxon>
        <taxon>Trichoplax</taxon>
    </lineage>
</organism>
<keyword evidence="3" id="KW-1185">Reference proteome</keyword>
<dbReference type="AlphaFoldDB" id="B3RX20"/>
<reference evidence="2 3" key="1">
    <citation type="journal article" date="2008" name="Nature">
        <title>The Trichoplax genome and the nature of placozoans.</title>
        <authorList>
            <person name="Srivastava M."/>
            <person name="Begovic E."/>
            <person name="Chapman J."/>
            <person name="Putnam N.H."/>
            <person name="Hellsten U."/>
            <person name="Kawashima T."/>
            <person name="Kuo A."/>
            <person name="Mitros T."/>
            <person name="Salamov A."/>
            <person name="Carpenter M.L."/>
            <person name="Signorovitch A.Y."/>
            <person name="Moreno M.A."/>
            <person name="Kamm K."/>
            <person name="Grimwood J."/>
            <person name="Schmutz J."/>
            <person name="Shapiro H."/>
            <person name="Grigoriev I.V."/>
            <person name="Buss L.W."/>
            <person name="Schierwater B."/>
            <person name="Dellaporta S.L."/>
            <person name="Rokhsar D.S."/>
        </authorList>
    </citation>
    <scope>NUCLEOTIDE SEQUENCE [LARGE SCALE GENOMIC DNA]</scope>
    <source>
        <strain evidence="2 3">Grell-BS-1999</strain>
    </source>
</reference>
<evidence type="ECO:0000313" key="3">
    <source>
        <dbReference type="Proteomes" id="UP000009022"/>
    </source>
</evidence>
<dbReference type="EMBL" id="DS985245">
    <property type="protein sequence ID" value="EDV25231.1"/>
    <property type="molecule type" value="Genomic_DNA"/>
</dbReference>
<dbReference type="Proteomes" id="UP000009022">
    <property type="component" value="Unassembled WGS sequence"/>
</dbReference>
<dbReference type="InterPro" id="IPR003347">
    <property type="entry name" value="JmjC_dom"/>
</dbReference>
<proteinExistence type="predicted"/>
<feature type="domain" description="JmjC" evidence="1">
    <location>
        <begin position="126"/>
        <end position="281"/>
    </location>
</feature>
<gene>
    <name evidence="2" type="ORF">TRIADDRAFT_56964</name>
</gene>
<dbReference type="SUPFAM" id="SSF51197">
    <property type="entry name" value="Clavaminate synthase-like"/>
    <property type="match status" value="1"/>
</dbReference>
<dbReference type="OMA" id="CEEMIHE"/>
<evidence type="ECO:0000313" key="2">
    <source>
        <dbReference type="EMBL" id="EDV25231.1"/>
    </source>
</evidence>
<dbReference type="Pfam" id="PF13621">
    <property type="entry name" value="Cupin_8"/>
    <property type="match status" value="1"/>
</dbReference>
<dbReference type="FunFam" id="2.60.120.650:FF:000025">
    <property type="entry name" value="Lysine-specific demethylase 8"/>
    <property type="match status" value="1"/>
</dbReference>
<dbReference type="PROSITE" id="PS51184">
    <property type="entry name" value="JMJC"/>
    <property type="match status" value="1"/>
</dbReference>
<dbReference type="GeneID" id="6754334"/>